<evidence type="ECO:0000256" key="10">
    <source>
        <dbReference type="ARBA" id="ARBA00022833"/>
    </source>
</evidence>
<dbReference type="Gene3D" id="6.10.140.100">
    <property type="match status" value="1"/>
</dbReference>
<feature type="region of interest" description="Disordered" evidence="13">
    <location>
        <begin position="314"/>
        <end position="342"/>
    </location>
</feature>
<dbReference type="FunFam" id="3.30.40.10:FF:000161">
    <property type="entry name" value="Vacuolar protein sorting-associated protein 27"/>
    <property type="match status" value="1"/>
</dbReference>
<dbReference type="Proteomes" id="UP000327013">
    <property type="component" value="Unassembled WGS sequence"/>
</dbReference>
<sequence length="608" mass="67508">MAGWFASSNSELDQQIERATSSSLPDPLEDRAAQGGHALAEEADRQQESKCAAGHPEHTCVKNGGSHFIQEIASREFIDNLTSLLRSYGQPPLNEDVKAKILELIQAWSIFAEGRYNLTVVTDAYRDLQRDGFKFPPRVEVAQSMFDSSAPPEWADSDLCMRCRNAFTMLNRKHHCRNCGNVFCGSCSSKSIPLPHLGIVQPVRVDDGCYTRITEKMRSSGVPSKDFESSKPPKTLYQGSMEPRSARVEDSFDAELKKALELSLEDVKSSTGQSSVAPTQPKQEPRKESTSKTRDDEEEDPELKAAIEASLKDMEEQKKKHAASLQSQPAAAAGQAPSMPKRDHELSLVEMENISLFSTLVERLQHQPPGTILREPQIQELYESIGTLRPKLARTYGETMSKHDSLLDLHSKLSTVVRYYDRMLEERFSNTYNSHQYGGYAQQRPQSMYPSISSASPPNGYSSNNAESFYTGQPTPQAPLPSEPYASVQSPYAYQTPQQYASPYVHHAQAPAGAYGDQPSQSYVRRGSASSGRAPSLKYRQASSERVQQTPSRSSSLQYSQQQAPSQYPLQPNQTQNPEPRPQSSYYYKLRTTAPSLPISTSSPSPAA</sequence>
<dbReference type="InterPro" id="IPR000306">
    <property type="entry name" value="Znf_FYVE"/>
</dbReference>
<dbReference type="GO" id="GO:0033565">
    <property type="term" value="C:ESCRT-0 complex"/>
    <property type="evidence" value="ECO:0007669"/>
    <property type="project" value="TreeGrafter"/>
</dbReference>
<keyword evidence="11" id="KW-0472">Membrane</keyword>
<feature type="compositionally biased region" description="Polar residues" evidence="13">
    <location>
        <begin position="573"/>
        <end position="586"/>
    </location>
</feature>
<feature type="region of interest" description="Disordered" evidence="13">
    <location>
        <begin position="265"/>
        <end position="302"/>
    </location>
</feature>
<evidence type="ECO:0000256" key="1">
    <source>
        <dbReference type="ARBA" id="ARBA00003067"/>
    </source>
</evidence>
<dbReference type="PANTHER" id="PTHR47794:SF1">
    <property type="entry name" value="VACUOLAR PROTEIN SORTING-ASSOCIATED PROTEIN 27"/>
    <property type="match status" value="1"/>
</dbReference>
<feature type="compositionally biased region" description="Basic and acidic residues" evidence="13">
    <location>
        <begin position="283"/>
        <end position="295"/>
    </location>
</feature>
<evidence type="ECO:0000256" key="7">
    <source>
        <dbReference type="ARBA" id="ARBA00022737"/>
    </source>
</evidence>
<dbReference type="Gene3D" id="1.25.40.90">
    <property type="match status" value="1"/>
</dbReference>
<keyword evidence="8" id="KW-0967">Endosome</keyword>
<feature type="region of interest" description="Disordered" evidence="13">
    <location>
        <begin position="1"/>
        <end position="57"/>
    </location>
</feature>
<feature type="compositionally biased region" description="Polar residues" evidence="13">
    <location>
        <begin position="541"/>
        <end position="550"/>
    </location>
</feature>
<dbReference type="Gene3D" id="1.20.5.1940">
    <property type="match status" value="1"/>
</dbReference>
<organism evidence="16 17">
    <name type="scientific">Carpinus fangiana</name>
    <dbReference type="NCBI Taxonomy" id="176857"/>
    <lineage>
        <taxon>Eukaryota</taxon>
        <taxon>Viridiplantae</taxon>
        <taxon>Streptophyta</taxon>
        <taxon>Embryophyta</taxon>
        <taxon>Tracheophyta</taxon>
        <taxon>Spermatophyta</taxon>
        <taxon>Magnoliopsida</taxon>
        <taxon>eudicotyledons</taxon>
        <taxon>Gunneridae</taxon>
        <taxon>Pentapetalae</taxon>
        <taxon>rosids</taxon>
        <taxon>fabids</taxon>
        <taxon>Fagales</taxon>
        <taxon>Betulaceae</taxon>
        <taxon>Carpinus</taxon>
    </lineage>
</organism>
<feature type="domain" description="VHS" evidence="15">
    <location>
        <begin position="59"/>
        <end position="136"/>
    </location>
</feature>
<feature type="compositionally biased region" description="Polar residues" evidence="13">
    <location>
        <begin position="269"/>
        <end position="282"/>
    </location>
</feature>
<keyword evidence="10" id="KW-0862">Zinc</keyword>
<evidence type="ECO:0000313" key="16">
    <source>
        <dbReference type="EMBL" id="KAB8346160.1"/>
    </source>
</evidence>
<keyword evidence="6" id="KW-0479">Metal-binding</keyword>
<name>A0A5N6KUH6_9ROSI</name>
<dbReference type="CDD" id="cd21385">
    <property type="entry name" value="GAT_Vps27"/>
    <property type="match status" value="1"/>
</dbReference>
<dbReference type="GO" id="GO:0008270">
    <property type="term" value="F:zinc ion binding"/>
    <property type="evidence" value="ECO:0007669"/>
    <property type="project" value="UniProtKB-KW"/>
</dbReference>
<evidence type="ECO:0000256" key="2">
    <source>
        <dbReference type="ARBA" id="ARBA00004125"/>
    </source>
</evidence>
<reference evidence="16 17" key="1">
    <citation type="submission" date="2019-06" db="EMBL/GenBank/DDBJ databases">
        <title>A chromosomal-level reference genome of Carpinus fangiana (Coryloideae, Betulaceae).</title>
        <authorList>
            <person name="Yang X."/>
            <person name="Wang Z."/>
            <person name="Zhang L."/>
            <person name="Hao G."/>
            <person name="Liu J."/>
            <person name="Yang Y."/>
        </authorList>
    </citation>
    <scope>NUCLEOTIDE SEQUENCE [LARGE SCALE GENOMIC DNA]</scope>
    <source>
        <strain evidence="16">Cfa_2016G</strain>
        <tissue evidence="16">Leaf</tissue>
    </source>
</reference>
<dbReference type="GO" id="GO:0043328">
    <property type="term" value="P:protein transport to vacuole involved in ubiquitin-dependent protein catabolic process via the multivesicular body sorting pathway"/>
    <property type="evidence" value="ECO:0007669"/>
    <property type="project" value="TreeGrafter"/>
</dbReference>
<dbReference type="PIRSF" id="PIRSF036956">
    <property type="entry name" value="Hrs_Vps27"/>
    <property type="match status" value="1"/>
</dbReference>
<dbReference type="GO" id="GO:0006623">
    <property type="term" value="P:protein targeting to vacuole"/>
    <property type="evidence" value="ECO:0007669"/>
    <property type="project" value="TreeGrafter"/>
</dbReference>
<keyword evidence="9 12" id="KW-0863">Zinc-finger</keyword>
<feature type="compositionally biased region" description="Polar residues" evidence="13">
    <location>
        <begin position="1"/>
        <end position="24"/>
    </location>
</feature>
<dbReference type="PROSITE" id="PS50179">
    <property type="entry name" value="VHS"/>
    <property type="match status" value="1"/>
</dbReference>
<dbReference type="GO" id="GO:0010008">
    <property type="term" value="C:endosome membrane"/>
    <property type="evidence" value="ECO:0007669"/>
    <property type="project" value="UniProtKB-SubCell"/>
</dbReference>
<feature type="region of interest" description="Disordered" evidence="13">
    <location>
        <begin position="220"/>
        <end position="250"/>
    </location>
</feature>
<evidence type="ECO:0000256" key="3">
    <source>
        <dbReference type="ARBA" id="ARBA00008597"/>
    </source>
</evidence>
<dbReference type="PROSITE" id="PS50330">
    <property type="entry name" value="UIM"/>
    <property type="match status" value="1"/>
</dbReference>
<evidence type="ECO:0000256" key="13">
    <source>
        <dbReference type="SAM" id="MobiDB-lite"/>
    </source>
</evidence>
<comment type="subcellular location">
    <subcellularLocation>
        <location evidence="2">Endosome membrane</location>
        <topology evidence="2">Peripheral membrane protein</topology>
        <orientation evidence="2">Cytoplasmic side</orientation>
    </subcellularLocation>
</comment>
<evidence type="ECO:0000256" key="12">
    <source>
        <dbReference type="PROSITE-ProRule" id="PRU00091"/>
    </source>
</evidence>
<dbReference type="PANTHER" id="PTHR47794">
    <property type="entry name" value="VACUOLAR PROTEIN SORTING-ASSOCIATED PROTEIN 27"/>
    <property type="match status" value="1"/>
</dbReference>
<dbReference type="GO" id="GO:0032266">
    <property type="term" value="F:phosphatidylinositol-3-phosphate binding"/>
    <property type="evidence" value="ECO:0007669"/>
    <property type="project" value="TreeGrafter"/>
</dbReference>
<dbReference type="FunFam" id="1.20.5.1940:FF:000001">
    <property type="entry name" value="Vacuolar protein sorting-associated protein 27"/>
    <property type="match status" value="1"/>
</dbReference>
<dbReference type="CDD" id="cd15735">
    <property type="entry name" value="FYVE_spVPS27p_like"/>
    <property type="match status" value="1"/>
</dbReference>
<dbReference type="OrthoDB" id="1299427at2759"/>
<comment type="caution">
    <text evidence="16">The sequence shown here is derived from an EMBL/GenBank/DDBJ whole genome shotgun (WGS) entry which is preliminary data.</text>
</comment>
<dbReference type="SMART" id="SM00288">
    <property type="entry name" value="VHS"/>
    <property type="match status" value="1"/>
</dbReference>
<feature type="compositionally biased region" description="Low complexity" evidence="13">
    <location>
        <begin position="323"/>
        <end position="339"/>
    </location>
</feature>
<dbReference type="GO" id="GO:0043130">
    <property type="term" value="F:ubiquitin binding"/>
    <property type="evidence" value="ECO:0007669"/>
    <property type="project" value="InterPro"/>
</dbReference>
<feature type="compositionally biased region" description="Basic and acidic residues" evidence="13">
    <location>
        <begin position="39"/>
        <end position="48"/>
    </location>
</feature>
<evidence type="ECO:0000256" key="11">
    <source>
        <dbReference type="ARBA" id="ARBA00023136"/>
    </source>
</evidence>
<dbReference type="Pfam" id="PF00790">
    <property type="entry name" value="VHS"/>
    <property type="match status" value="1"/>
</dbReference>
<dbReference type="SUPFAM" id="SSF48464">
    <property type="entry name" value="ENTH/VHS domain"/>
    <property type="match status" value="1"/>
</dbReference>
<evidence type="ECO:0000256" key="5">
    <source>
        <dbReference type="ARBA" id="ARBA00017753"/>
    </source>
</evidence>
<evidence type="ECO:0000259" key="15">
    <source>
        <dbReference type="PROSITE" id="PS50179"/>
    </source>
</evidence>
<dbReference type="SMART" id="SM00726">
    <property type="entry name" value="UIM"/>
    <property type="match status" value="2"/>
</dbReference>
<dbReference type="InterPro" id="IPR049425">
    <property type="entry name" value="Vps27_GAT-like"/>
</dbReference>
<feature type="compositionally biased region" description="Low complexity" evidence="13">
    <location>
        <begin position="592"/>
        <end position="608"/>
    </location>
</feature>
<dbReference type="SMART" id="SM00064">
    <property type="entry name" value="FYVE"/>
    <property type="match status" value="1"/>
</dbReference>
<comment type="similarity">
    <text evidence="3">Belongs to the VPS27 family.</text>
</comment>
<dbReference type="Gene3D" id="3.30.40.10">
    <property type="entry name" value="Zinc/RING finger domain, C3HC4 (zinc finger)"/>
    <property type="match status" value="1"/>
</dbReference>
<dbReference type="Pfam" id="PF02809">
    <property type="entry name" value="UIM"/>
    <property type="match status" value="2"/>
</dbReference>
<evidence type="ECO:0000256" key="8">
    <source>
        <dbReference type="ARBA" id="ARBA00022753"/>
    </source>
</evidence>
<dbReference type="InterPro" id="IPR002014">
    <property type="entry name" value="VHS_dom"/>
</dbReference>
<gene>
    <name evidence="16" type="ORF">FH972_023206</name>
</gene>
<dbReference type="InterPro" id="IPR017073">
    <property type="entry name" value="HGS/VPS27"/>
</dbReference>
<feature type="region of interest" description="Disordered" evidence="13">
    <location>
        <begin position="436"/>
        <end position="487"/>
    </location>
</feature>
<keyword evidence="17" id="KW-1185">Reference proteome</keyword>
<feature type="compositionally biased region" description="Low complexity" evidence="13">
    <location>
        <begin position="551"/>
        <end position="572"/>
    </location>
</feature>
<dbReference type="InterPro" id="IPR013083">
    <property type="entry name" value="Znf_RING/FYVE/PHD"/>
</dbReference>
<proteinExistence type="inferred from homology"/>
<evidence type="ECO:0000256" key="4">
    <source>
        <dbReference type="ARBA" id="ARBA00011446"/>
    </source>
</evidence>
<dbReference type="InterPro" id="IPR011011">
    <property type="entry name" value="Znf_FYVE_PHD"/>
</dbReference>
<dbReference type="Pfam" id="PF01363">
    <property type="entry name" value="FYVE"/>
    <property type="match status" value="1"/>
</dbReference>
<dbReference type="AlphaFoldDB" id="A0A5N6KUH6"/>
<accession>A0A5N6KUH6</accession>
<keyword evidence="7" id="KW-0677">Repeat</keyword>
<dbReference type="SUPFAM" id="SSF57903">
    <property type="entry name" value="FYVE/PHD zinc finger"/>
    <property type="match status" value="1"/>
</dbReference>
<dbReference type="InterPro" id="IPR003903">
    <property type="entry name" value="UIM_dom"/>
</dbReference>
<dbReference type="PROSITE" id="PS50178">
    <property type="entry name" value="ZF_FYVE"/>
    <property type="match status" value="1"/>
</dbReference>
<feature type="compositionally biased region" description="Low complexity" evidence="13">
    <location>
        <begin position="525"/>
        <end position="534"/>
    </location>
</feature>
<evidence type="ECO:0000313" key="17">
    <source>
        <dbReference type="Proteomes" id="UP000327013"/>
    </source>
</evidence>
<dbReference type="EMBL" id="VIBQ01000013">
    <property type="protein sequence ID" value="KAB8346160.1"/>
    <property type="molecule type" value="Genomic_DNA"/>
</dbReference>
<evidence type="ECO:0000256" key="9">
    <source>
        <dbReference type="ARBA" id="ARBA00022771"/>
    </source>
</evidence>
<dbReference type="InterPro" id="IPR017455">
    <property type="entry name" value="Znf_FYVE-rel"/>
</dbReference>
<comment type="subunit">
    <text evidence="4">Component of the ESCRT-0 complex composed of HSE1 and VPS27.</text>
</comment>
<comment type="function">
    <text evidence="1">Component of the ESCRT-0 complex which is the sorting receptor for ubiquitinated cargo proteins at the multivesicular body (MVB) and recruits ESCRT-I to the MVB outer membrane.</text>
</comment>
<evidence type="ECO:0000256" key="6">
    <source>
        <dbReference type="ARBA" id="ARBA00022723"/>
    </source>
</evidence>
<feature type="domain" description="FYVE-type" evidence="14">
    <location>
        <begin position="154"/>
        <end position="214"/>
    </location>
</feature>
<dbReference type="InterPro" id="IPR008942">
    <property type="entry name" value="ENTH_VHS"/>
</dbReference>
<feature type="region of interest" description="Disordered" evidence="13">
    <location>
        <begin position="511"/>
        <end position="608"/>
    </location>
</feature>
<feature type="compositionally biased region" description="Polar residues" evidence="13">
    <location>
        <begin position="443"/>
        <end position="475"/>
    </location>
</feature>
<protein>
    <recommendedName>
        <fullName evidence="5">Vacuolar protein sorting-associated protein 27</fullName>
    </recommendedName>
</protein>
<evidence type="ECO:0000259" key="14">
    <source>
        <dbReference type="PROSITE" id="PS50178"/>
    </source>
</evidence>
<dbReference type="Pfam" id="PF21356">
    <property type="entry name" value="Vps27_GAT-like"/>
    <property type="match status" value="1"/>
</dbReference>